<keyword evidence="1" id="KW-0645">Protease</keyword>
<dbReference type="InterPro" id="IPR025724">
    <property type="entry name" value="GAG-pre-integrase_dom"/>
</dbReference>
<keyword evidence="3" id="KW-0378">Hydrolase</keyword>
<comment type="caution">
    <text evidence="6">The sequence shown here is derived from an EMBL/GenBank/DDBJ whole genome shotgun (WGS) entry which is preliminary data.</text>
</comment>
<feature type="compositionally biased region" description="Basic and acidic residues" evidence="4">
    <location>
        <begin position="815"/>
        <end position="839"/>
    </location>
</feature>
<keyword evidence="7" id="KW-1185">Reference proteome</keyword>
<dbReference type="Proteomes" id="UP001151760">
    <property type="component" value="Unassembled WGS sequence"/>
</dbReference>
<reference evidence="6" key="1">
    <citation type="journal article" date="2022" name="Int. J. Mol. Sci.">
        <title>Draft Genome of Tanacetum Coccineum: Genomic Comparison of Closely Related Tanacetum-Family Plants.</title>
        <authorList>
            <person name="Yamashiro T."/>
            <person name="Shiraishi A."/>
            <person name="Nakayama K."/>
            <person name="Satake H."/>
        </authorList>
    </citation>
    <scope>NUCLEOTIDE SEQUENCE</scope>
</reference>
<dbReference type="Gene3D" id="3.30.420.10">
    <property type="entry name" value="Ribonuclease H-like superfamily/Ribonuclease H"/>
    <property type="match status" value="1"/>
</dbReference>
<evidence type="ECO:0000256" key="3">
    <source>
        <dbReference type="ARBA" id="ARBA00022801"/>
    </source>
</evidence>
<dbReference type="InterPro" id="IPR039537">
    <property type="entry name" value="Retrotran_Ty1/copia-like"/>
</dbReference>
<dbReference type="Pfam" id="PF07727">
    <property type="entry name" value="RVT_2"/>
    <property type="match status" value="1"/>
</dbReference>
<keyword evidence="2" id="KW-0479">Metal-binding</keyword>
<dbReference type="InterPro" id="IPR001584">
    <property type="entry name" value="Integrase_cat-core"/>
</dbReference>
<feature type="domain" description="Integrase catalytic" evidence="5">
    <location>
        <begin position="530"/>
        <end position="704"/>
    </location>
</feature>
<gene>
    <name evidence="6" type="ORF">Tco_0911471</name>
</gene>
<proteinExistence type="predicted"/>
<dbReference type="PANTHER" id="PTHR42648:SF32">
    <property type="entry name" value="RIBONUCLEASE H-LIKE DOMAIN, GAG-PRE-INTEGRASE DOMAIN PROTEIN-RELATED"/>
    <property type="match status" value="1"/>
</dbReference>
<dbReference type="SUPFAM" id="SSF53098">
    <property type="entry name" value="Ribonuclease H-like"/>
    <property type="match status" value="1"/>
</dbReference>
<reference evidence="6" key="2">
    <citation type="submission" date="2022-01" db="EMBL/GenBank/DDBJ databases">
        <authorList>
            <person name="Yamashiro T."/>
            <person name="Shiraishi A."/>
            <person name="Satake H."/>
            <person name="Nakayama K."/>
        </authorList>
    </citation>
    <scope>NUCLEOTIDE SEQUENCE</scope>
</reference>
<dbReference type="InterPro" id="IPR013103">
    <property type="entry name" value="RVT_2"/>
</dbReference>
<feature type="compositionally biased region" description="Low complexity" evidence="4">
    <location>
        <begin position="1397"/>
        <end position="1408"/>
    </location>
</feature>
<evidence type="ECO:0000313" key="7">
    <source>
        <dbReference type="Proteomes" id="UP001151760"/>
    </source>
</evidence>
<dbReference type="Pfam" id="PF22936">
    <property type="entry name" value="Pol_BBD"/>
    <property type="match status" value="1"/>
</dbReference>
<dbReference type="InterPro" id="IPR012337">
    <property type="entry name" value="RNaseH-like_sf"/>
</dbReference>
<accession>A0ABQ5CVT2</accession>
<protein>
    <submittedName>
        <fullName evidence="6">Ribonuclease H-like domain-containing protein</fullName>
    </submittedName>
</protein>
<dbReference type="EMBL" id="BQNB010014686">
    <property type="protein sequence ID" value="GJT31196.1"/>
    <property type="molecule type" value="Genomic_DNA"/>
</dbReference>
<name>A0ABQ5CVT2_9ASTR</name>
<evidence type="ECO:0000259" key="5">
    <source>
        <dbReference type="PROSITE" id="PS50994"/>
    </source>
</evidence>
<dbReference type="InterPro" id="IPR054722">
    <property type="entry name" value="PolX-like_BBD"/>
</dbReference>
<evidence type="ECO:0000256" key="2">
    <source>
        <dbReference type="ARBA" id="ARBA00022723"/>
    </source>
</evidence>
<feature type="region of interest" description="Disordered" evidence="4">
    <location>
        <begin position="806"/>
        <end position="846"/>
    </location>
</feature>
<dbReference type="PANTHER" id="PTHR42648">
    <property type="entry name" value="TRANSPOSASE, PUTATIVE-RELATED"/>
    <property type="match status" value="1"/>
</dbReference>
<evidence type="ECO:0000313" key="6">
    <source>
        <dbReference type="EMBL" id="GJT31196.1"/>
    </source>
</evidence>
<dbReference type="Pfam" id="PF25597">
    <property type="entry name" value="SH3_retrovirus"/>
    <property type="match status" value="1"/>
</dbReference>
<feature type="region of interest" description="Disordered" evidence="4">
    <location>
        <begin position="1392"/>
        <end position="1448"/>
    </location>
</feature>
<dbReference type="InterPro" id="IPR057670">
    <property type="entry name" value="SH3_retrovirus"/>
</dbReference>
<dbReference type="Pfam" id="PF13976">
    <property type="entry name" value="gag_pre-integrs"/>
    <property type="match status" value="1"/>
</dbReference>
<dbReference type="InterPro" id="IPR036397">
    <property type="entry name" value="RNaseH_sf"/>
</dbReference>
<evidence type="ECO:0000256" key="4">
    <source>
        <dbReference type="SAM" id="MobiDB-lite"/>
    </source>
</evidence>
<evidence type="ECO:0000256" key="1">
    <source>
        <dbReference type="ARBA" id="ARBA00022670"/>
    </source>
</evidence>
<organism evidence="6 7">
    <name type="scientific">Tanacetum coccineum</name>
    <dbReference type="NCBI Taxonomy" id="301880"/>
    <lineage>
        <taxon>Eukaryota</taxon>
        <taxon>Viridiplantae</taxon>
        <taxon>Streptophyta</taxon>
        <taxon>Embryophyta</taxon>
        <taxon>Tracheophyta</taxon>
        <taxon>Spermatophyta</taxon>
        <taxon>Magnoliopsida</taxon>
        <taxon>eudicotyledons</taxon>
        <taxon>Gunneridae</taxon>
        <taxon>Pentapetalae</taxon>
        <taxon>asterids</taxon>
        <taxon>campanulids</taxon>
        <taxon>Asterales</taxon>
        <taxon>Asteraceae</taxon>
        <taxon>Asteroideae</taxon>
        <taxon>Anthemideae</taxon>
        <taxon>Anthemidinae</taxon>
        <taxon>Tanacetum</taxon>
    </lineage>
</organism>
<sequence>MALMAFSDSEVYNDKTFTKTCLKNYKTLKKQCNDLIVKLNQTEFKAATYKKGLATVEEQHVTYRKNEVLFSEEVAVLKRKVACKDYEINVLKSKFEKVKQEKEGIEFKIAKFDNASKSLDKLLGSQITDKSKKGLGYNVVPPPHPLIYNGPTKLDLSYSGLDEFKGSEFKSYGSKDKQVSKDTSSFVESPLNVDKEIVFLVDKKIEFVKPKNHEKPVKKSVSLFYLWEFCHVQINCNYHPKERMVSRNTYNRVDYDYYAKTIHPSAHRNITPRAVLLKTGPTPLNTVRPVNTAHPKPAVHSAKSMLHFSKQAQSTNQRPFYKKTALTSRYVNTAMRHYHTERPRVVNTARPTKPNGVSLAFKRHNYIDARGRSNGCSRHMTRNMAYLSDFKEFDEGYVTFRGGAHGGKISGKGTLKTDSLDFEDVYFFNELNFNLFSVSQICDNKNYVLFTDTKCLVLSPNFKLPDESQILLKIPRKDKMYSFDMKNIVPKESLTCLVAKATLDESMLWHKRLGHINFKNINKLVKDNLVRGLPTKRFENDQTFVACHKGKQHRASCKSKVLNPITEPLFMLHMDLFGPTFYETSKILKNFIKEIENLVDKKVKIIKSDNGIEFKNKVMDDFCREKGIKREYSVARTPQQNGVAERRNRTLIEAARTHIRRGDDSSSLHFLGLKALVLVAMYRIGSYLGKFDGKSDEGFFVGYSLSSKAFRVYNTRTRRVEENLHIGFLENKPMIEGNGPKWLFNIDSLTQSMNYVPVAAGTISNESASTQGELNAGTSTQKEEISQDCIVIPIWKDASYFNLPSKDVGNGEPKSTADDQKQVKDGSHNESDEKDKSEDDSSPNEVNAARQYVNTASPEVNTSRFKLNIVDPSVNTASSYDLDSPKDMFKLGASHTFEATHVKFFSDEDEPELDLGNITNSYTVPTTPNTRIYKDHPIKNVIGDGKSSIQTRRMTKSTSEQGFLSAVYEEKIHETLNTCLYACFLSQIEPISIAKALSDSSWVFGNKKDERGIVIRNKARLVAQGHRQEEGIDYEEFLLLWQELSAFLYGTIKEEVYITQPPGFKDLDHPDKVYKVVMELYGLHQAPRAWYKTLANYLLGNGFKRRKIDQTLFIKKQKGYILLVQVYVDDIIFGSINKELCTAFEKLIKDNRDIYVAEILKKFNYTDVKSAATPFDLEKPLVKDGDADDVDVHLYRSMIGSLMYLTTSRPDIMFAVYACLWYSRDSPFELVAYTDSDYAGATQDRKSTTGDLLTKGFDARRYALNENQTIYVSHINQFWRTASTRTLNNGEIEINATVDGQDKTITEASVRRHLKLADADGISTLPTTEIFEQLDLMGGNLFSGVETSLFPTMVVNEQLSSGEGKPGTKQEEWALGYLTPMFYQGSGNIFKTQTKATPSRPSSPRTSSEGGPWCHVTIGGSSVQARPERLSNLPNEPPLGEGNTSRSREGSMQLLELIDICTKLSDKVTAFENELSSIKVVHNKALITLTKRVKKLENKLKLKIRSTVIDSSEDEEARLHNEDYSKQGRMIEEIDKDKNVNLVKNSKQGEAHDTAEHRIESDDIEVVDFSTASPQNDDDEVTLAETLIGHDEELAQKLHAKELVKDITRQERYDFEKALELKKQLDEREKVIVKSQAHDIDWSDPVVLRYHAVQNRSFSKAEVRKNMCIYLKNYGVYKQSYFKGMRYEDIRPIFERQDDVVSEQVVKESSRKAEGRLKRKTLKARKDKDKIQKNQDNPEKLTLMEYVEVFSNSEEVISMIPLAIKSSIVSWKSYCKEDVGYYEIHRADESYKTYIFFSEMLNDFDREDLIMLYILFNEKYASTRPGEVSIHMLVEKKYPLLKDTLLRMLQWKLHVNYNVTEMAYELLRLVLIVKAVSTAQIITNSINWVNTASTRLILFVIVSSAKRRLILLSEVRDDRDKDY</sequence>
<dbReference type="PROSITE" id="PS50994">
    <property type="entry name" value="INTEGRASE"/>
    <property type="match status" value="1"/>
</dbReference>